<dbReference type="Gene3D" id="3.90.1150.10">
    <property type="entry name" value="Aspartate Aminotransferase, domain 1"/>
    <property type="match status" value="1"/>
</dbReference>
<dbReference type="InterPro" id="IPR005814">
    <property type="entry name" value="Aminotrans_3"/>
</dbReference>
<keyword evidence="9" id="KW-0032">Aminotransferase</keyword>
<dbReference type="CDD" id="cd00610">
    <property type="entry name" value="OAT_like"/>
    <property type="match status" value="1"/>
</dbReference>
<dbReference type="InterPro" id="IPR049704">
    <property type="entry name" value="Aminotrans_3_PPA_site"/>
</dbReference>
<organism evidence="9 10">
    <name type="scientific">Clostridium beijerinckii</name>
    <name type="common">Clostridium MP</name>
    <dbReference type="NCBI Taxonomy" id="1520"/>
    <lineage>
        <taxon>Bacteria</taxon>
        <taxon>Bacillati</taxon>
        <taxon>Bacillota</taxon>
        <taxon>Clostridia</taxon>
        <taxon>Eubacteriales</taxon>
        <taxon>Clostridiaceae</taxon>
        <taxon>Clostridium</taxon>
    </lineage>
</organism>
<dbReference type="InterPro" id="IPR004639">
    <property type="entry name" value="4pyrrol_synth_GluAld_NH2Trfase"/>
</dbReference>
<dbReference type="EC" id="5.4.3.8" evidence="8"/>
<dbReference type="InterPro" id="IPR015421">
    <property type="entry name" value="PyrdxlP-dep_Trfase_major"/>
</dbReference>
<comment type="catalytic activity">
    <reaction evidence="1 8">
        <text>(S)-4-amino-5-oxopentanoate = 5-aminolevulinate</text>
        <dbReference type="Rhea" id="RHEA:14265"/>
        <dbReference type="ChEBI" id="CHEBI:57501"/>
        <dbReference type="ChEBI" id="CHEBI:356416"/>
        <dbReference type="EC" id="5.4.3.8"/>
    </reaction>
</comment>
<dbReference type="EMBL" id="CP010086">
    <property type="protein sequence ID" value="AJG98032.1"/>
    <property type="molecule type" value="Genomic_DNA"/>
</dbReference>
<dbReference type="OrthoDB" id="9807885at2"/>
<dbReference type="Gene3D" id="3.40.640.10">
    <property type="entry name" value="Type I PLP-dependent aspartate aminotransferase-like (Major domain)"/>
    <property type="match status" value="1"/>
</dbReference>
<evidence type="ECO:0000256" key="7">
    <source>
        <dbReference type="ARBA" id="ARBA00023244"/>
    </source>
</evidence>
<evidence type="ECO:0000256" key="5">
    <source>
        <dbReference type="ARBA" id="ARBA00022898"/>
    </source>
</evidence>
<dbReference type="GO" id="GO:0042286">
    <property type="term" value="F:glutamate-1-semialdehyde 2,1-aminomutase activity"/>
    <property type="evidence" value="ECO:0007669"/>
    <property type="project" value="UniProtKB-UniRule"/>
</dbReference>
<dbReference type="SUPFAM" id="SSF53383">
    <property type="entry name" value="PLP-dependent transferases"/>
    <property type="match status" value="1"/>
</dbReference>
<evidence type="ECO:0000256" key="3">
    <source>
        <dbReference type="ARBA" id="ARBA00004819"/>
    </source>
</evidence>
<accession>A0A0B5QJB6</accession>
<comment type="cofactor">
    <cofactor evidence="2 8">
        <name>pyridoxal 5'-phosphate</name>
        <dbReference type="ChEBI" id="CHEBI:597326"/>
    </cofactor>
</comment>
<dbReference type="NCBIfam" id="NF000818">
    <property type="entry name" value="PRK00062.1"/>
    <property type="match status" value="1"/>
</dbReference>
<gene>
    <name evidence="8" type="primary">hemL</name>
    <name evidence="9" type="ORF">LF65_01420</name>
</gene>
<evidence type="ECO:0000313" key="10">
    <source>
        <dbReference type="Proteomes" id="UP000031866"/>
    </source>
</evidence>
<dbReference type="KEGG" id="cbei:LF65_01420"/>
<dbReference type="AlphaFoldDB" id="A0A0B5QJB6"/>
<dbReference type="NCBIfam" id="TIGR00713">
    <property type="entry name" value="hemL"/>
    <property type="match status" value="1"/>
</dbReference>
<dbReference type="Proteomes" id="UP000031866">
    <property type="component" value="Chromosome"/>
</dbReference>
<dbReference type="InterPro" id="IPR015424">
    <property type="entry name" value="PyrdxlP-dep_Trfase"/>
</dbReference>
<evidence type="ECO:0000256" key="1">
    <source>
        <dbReference type="ARBA" id="ARBA00001579"/>
    </source>
</evidence>
<dbReference type="GO" id="GO:0030170">
    <property type="term" value="F:pyridoxal phosphate binding"/>
    <property type="evidence" value="ECO:0007669"/>
    <property type="project" value="InterPro"/>
</dbReference>
<name>A0A0B5QJB6_CLOBE</name>
<dbReference type="HAMAP" id="MF_00375">
    <property type="entry name" value="HemL_aminotrans_3"/>
    <property type="match status" value="1"/>
</dbReference>
<evidence type="ECO:0000256" key="4">
    <source>
        <dbReference type="ARBA" id="ARBA00008981"/>
    </source>
</evidence>
<comment type="similarity">
    <text evidence="4 8">Belongs to the class-III pyridoxal-phosphate-dependent aminotransferase family. HemL subfamily.</text>
</comment>
<comment type="subcellular location">
    <subcellularLocation>
        <location evidence="8">Cytoplasm</location>
    </subcellularLocation>
</comment>
<proteinExistence type="inferred from homology"/>
<dbReference type="PROSITE" id="PS00600">
    <property type="entry name" value="AA_TRANSFER_CLASS_3"/>
    <property type="match status" value="1"/>
</dbReference>
<feature type="modified residue" description="N6-(pyridoxal phosphate)lysine" evidence="8">
    <location>
        <position position="264"/>
    </location>
</feature>
<evidence type="ECO:0000256" key="6">
    <source>
        <dbReference type="ARBA" id="ARBA00023235"/>
    </source>
</evidence>
<dbReference type="GO" id="GO:0008483">
    <property type="term" value="F:transaminase activity"/>
    <property type="evidence" value="ECO:0007669"/>
    <property type="project" value="UniProtKB-KW"/>
</dbReference>
<dbReference type="InterPro" id="IPR015422">
    <property type="entry name" value="PyrdxlP-dep_Trfase_small"/>
</dbReference>
<protein>
    <recommendedName>
        <fullName evidence="8">Glutamate-1-semialdehyde 2,1-aminomutase</fullName>
        <shortName evidence="8">GSA</shortName>
        <ecNumber evidence="8">5.4.3.8</ecNumber>
    </recommendedName>
    <alternativeName>
        <fullName evidence="8">Glutamate-1-semialdehyde aminotransferase</fullName>
        <shortName evidence="8">GSA-AT</shortName>
    </alternativeName>
</protein>
<dbReference type="STRING" id="1520.LF65_01420"/>
<dbReference type="PANTHER" id="PTHR43713:SF3">
    <property type="entry name" value="GLUTAMATE-1-SEMIALDEHYDE 2,1-AMINOMUTASE 1, CHLOROPLASTIC-RELATED"/>
    <property type="match status" value="1"/>
</dbReference>
<dbReference type="GO" id="GO:0006782">
    <property type="term" value="P:protoporphyrinogen IX biosynthetic process"/>
    <property type="evidence" value="ECO:0007669"/>
    <property type="project" value="UniProtKB-UniRule"/>
</dbReference>
<dbReference type="RefSeq" id="WP_041895129.1">
    <property type="nucleotide sequence ID" value="NZ_CP010086.2"/>
</dbReference>
<dbReference type="FunFam" id="3.40.640.10:FF:000021">
    <property type="entry name" value="Glutamate-1-semialdehyde 2,1-aminomutase"/>
    <property type="match status" value="1"/>
</dbReference>
<evidence type="ECO:0000256" key="2">
    <source>
        <dbReference type="ARBA" id="ARBA00001933"/>
    </source>
</evidence>
<dbReference type="Pfam" id="PF00202">
    <property type="entry name" value="Aminotran_3"/>
    <property type="match status" value="1"/>
</dbReference>
<comment type="subunit">
    <text evidence="8">Homodimer.</text>
</comment>
<keyword evidence="6 8" id="KW-0413">Isomerase</keyword>
<keyword evidence="8" id="KW-0963">Cytoplasm</keyword>
<keyword evidence="5 8" id="KW-0663">Pyridoxal phosphate</keyword>
<evidence type="ECO:0000313" key="9">
    <source>
        <dbReference type="EMBL" id="AJG98032.1"/>
    </source>
</evidence>
<keyword evidence="7 8" id="KW-0627">Porphyrin biosynthesis</keyword>
<dbReference type="UniPathway" id="UPA00251">
    <property type="reaction ID" value="UER00317"/>
</dbReference>
<sequence length="431" mass="47584">MKNVDIFKESEKYMPGGVNSPVRAFKGVNLNPPIIKSGKGVIIKDEEDNEYIDFVLAWGPLILGHCDDDVVEAIKEVSSMALAFGAPTKLELDLAKFICTNLDNVEMIRMVNSGTEATMSAVKLARGYTKRKRIVKFAGCYHGHFDGFLIEAGSGVMTGGIPGSLGVPNESIENTLIGIYNDKEQITELFKKYGNEIAGVIIEPVAGNMGVIKSENDFMETLRDLCNQYGSLLIFDEVMSGFRVAFKGAQSLFNVKPDLVTYAKIMGGGLPCGAYGGRKEIMKNLSPLGGVYQAGTMSGNPIVMAAGIATLNKLKNNQNYYDHIENIGARLEEGIISISKKYNLPVVMNRVGGMMTLFFNDLKEVRTYDDVKKCDVNRFNRYFEHMLKSGFNLPPSQFEALFLSVQHKESHIDAFLKAFEEFASNENKMSL</sequence>
<dbReference type="GO" id="GO:0005737">
    <property type="term" value="C:cytoplasm"/>
    <property type="evidence" value="ECO:0007669"/>
    <property type="project" value="UniProtKB-SubCell"/>
</dbReference>
<evidence type="ECO:0000256" key="8">
    <source>
        <dbReference type="HAMAP-Rule" id="MF_00375"/>
    </source>
</evidence>
<reference evidence="10" key="1">
    <citation type="submission" date="2014-12" db="EMBL/GenBank/DDBJ databases">
        <title>Genome sequence of Clostridium beijerinckii strain 59B.</title>
        <authorList>
            <person name="Little G.T."/>
            <person name="Minton N.P."/>
        </authorList>
    </citation>
    <scope>NUCLEOTIDE SEQUENCE [LARGE SCALE GENOMIC DNA]</scope>
    <source>
        <strain evidence="10">59B</strain>
    </source>
</reference>
<keyword evidence="9" id="KW-0808">Transferase</keyword>
<comment type="pathway">
    <text evidence="3 8">Porphyrin-containing compound metabolism; protoporphyrin-IX biosynthesis; 5-aminolevulinate from L-glutamyl-tRNA(Glu): step 2/2.</text>
</comment>
<dbReference type="PANTHER" id="PTHR43713">
    <property type="entry name" value="GLUTAMATE-1-SEMIALDEHYDE 2,1-AMINOMUTASE"/>
    <property type="match status" value="1"/>
</dbReference>